<dbReference type="GO" id="GO:0004386">
    <property type="term" value="F:helicase activity"/>
    <property type="evidence" value="ECO:0007669"/>
    <property type="project" value="UniProtKB-KW"/>
</dbReference>
<dbReference type="Pfam" id="PF13588">
    <property type="entry name" value="HSDR_N_2"/>
    <property type="match status" value="1"/>
</dbReference>
<feature type="domain" description="Helicase ATP-binding" evidence="1">
    <location>
        <begin position="181"/>
        <end position="351"/>
    </location>
</feature>
<keyword evidence="3" id="KW-1185">Reference proteome</keyword>
<dbReference type="RefSeq" id="WP_270158460.1">
    <property type="nucleotide sequence ID" value="NZ_JAPNNL010000163.1"/>
</dbReference>
<dbReference type="InterPro" id="IPR014001">
    <property type="entry name" value="Helicase_ATP-bd"/>
</dbReference>
<keyword evidence="2" id="KW-0547">Nucleotide-binding</keyword>
<dbReference type="InterPro" id="IPR050742">
    <property type="entry name" value="Helicase_Restrict-Modif_Enz"/>
</dbReference>
<name>A0ABT4SK33_9ACTN</name>
<dbReference type="SUPFAM" id="SSF52540">
    <property type="entry name" value="P-loop containing nucleoside triphosphate hydrolases"/>
    <property type="match status" value="1"/>
</dbReference>
<accession>A0ABT4SK33</accession>
<keyword evidence="2" id="KW-0067">ATP-binding</keyword>
<dbReference type="PROSITE" id="PS51192">
    <property type="entry name" value="HELICASE_ATP_BIND_1"/>
    <property type="match status" value="1"/>
</dbReference>
<dbReference type="InterPro" id="IPR006935">
    <property type="entry name" value="Helicase/UvrB_N"/>
</dbReference>
<dbReference type="CDD" id="cd18032">
    <property type="entry name" value="DEXHc_RE_I_III_res"/>
    <property type="match status" value="1"/>
</dbReference>
<evidence type="ECO:0000313" key="3">
    <source>
        <dbReference type="Proteomes" id="UP001144036"/>
    </source>
</evidence>
<comment type="caution">
    <text evidence="2">The sequence shown here is derived from an EMBL/GenBank/DDBJ whole genome shotgun (WGS) entry which is preliminary data.</text>
</comment>
<dbReference type="InterPro" id="IPR029464">
    <property type="entry name" value="HSDR_N"/>
</dbReference>
<dbReference type="Proteomes" id="UP001144036">
    <property type="component" value="Unassembled WGS sequence"/>
</dbReference>
<dbReference type="Gene3D" id="3.40.50.300">
    <property type="entry name" value="P-loop containing nucleotide triphosphate hydrolases"/>
    <property type="match status" value="1"/>
</dbReference>
<dbReference type="EMBL" id="JAPNNL010000163">
    <property type="protein sequence ID" value="MDA0637558.1"/>
    <property type="molecule type" value="Genomic_DNA"/>
</dbReference>
<sequence>MTHGYPSLTENETRRTLVEHQLKQSGWGRDQMVDEYTITDGKIMAAGGRPRRGAQLRADYALEYRPGLPIAVVEVKRTSISSDDGVEQAKRYAKKLQVPFAYATNGQRIQEIDLDTGLITEIDSYPSPAELWERYRQAKGLDVRLATDLVLTPFDQTLKNWDNSPKVPRYYQRLAVNKAVEAIGRGQERVLLVLATGTGKTLVAYQIVKKLYNGGWIKGRRPRVLYLADRNILVDQPKDEYFVQGFGEAVHKLGGGVAKLGRDIYFALYQSLDQQGKETTGDRKALFEQFDRDFFDLVIVDECHRGSAKDNSNWQRILKHFASAVQIGLTATPISERDADTFEYFGKPVYEYSLKDGIEDGFLAPYRVRRVNINVDVSGWAPEPGQLDNYGNVIP</sequence>
<evidence type="ECO:0000313" key="2">
    <source>
        <dbReference type="EMBL" id="MDA0637558.1"/>
    </source>
</evidence>
<dbReference type="Gene3D" id="3.90.1570.30">
    <property type="match status" value="1"/>
</dbReference>
<dbReference type="SMART" id="SM00487">
    <property type="entry name" value="DEXDc"/>
    <property type="match status" value="1"/>
</dbReference>
<dbReference type="Pfam" id="PF04851">
    <property type="entry name" value="ResIII"/>
    <property type="match status" value="1"/>
</dbReference>
<keyword evidence="2" id="KW-0347">Helicase</keyword>
<proteinExistence type="predicted"/>
<reference evidence="2" key="1">
    <citation type="submission" date="2022-11" db="EMBL/GenBank/DDBJ databases">
        <title>Nonomuraea corallina sp. nov., a new species of the genus Nonomuraea isolated from sea side sediment in Thai sea.</title>
        <authorList>
            <person name="Ngamcharungchit C."/>
            <person name="Matsumoto A."/>
            <person name="Suriyachadkun C."/>
            <person name="Panbangred W."/>
            <person name="Inahashi Y."/>
            <person name="Intra B."/>
        </authorList>
    </citation>
    <scope>NUCLEOTIDE SEQUENCE</scope>
    <source>
        <strain evidence="2">MCN248</strain>
    </source>
</reference>
<dbReference type="InterPro" id="IPR027417">
    <property type="entry name" value="P-loop_NTPase"/>
</dbReference>
<protein>
    <submittedName>
        <fullName evidence="2">DEAD/DEAH box helicase family protein</fullName>
    </submittedName>
</protein>
<feature type="non-terminal residue" evidence="2">
    <location>
        <position position="395"/>
    </location>
</feature>
<gene>
    <name evidence="2" type="ORF">OUY22_29480</name>
</gene>
<dbReference type="PANTHER" id="PTHR47396:SF1">
    <property type="entry name" value="ATP-DEPENDENT HELICASE IRC3-RELATED"/>
    <property type="match status" value="1"/>
</dbReference>
<keyword evidence="2" id="KW-0378">Hydrolase</keyword>
<evidence type="ECO:0000259" key="1">
    <source>
        <dbReference type="PROSITE" id="PS51192"/>
    </source>
</evidence>
<dbReference type="PANTHER" id="PTHR47396">
    <property type="entry name" value="TYPE I RESTRICTION ENZYME ECOKI R PROTEIN"/>
    <property type="match status" value="1"/>
</dbReference>
<organism evidence="2 3">
    <name type="scientific">Nonomuraea corallina</name>
    <dbReference type="NCBI Taxonomy" id="2989783"/>
    <lineage>
        <taxon>Bacteria</taxon>
        <taxon>Bacillati</taxon>
        <taxon>Actinomycetota</taxon>
        <taxon>Actinomycetes</taxon>
        <taxon>Streptosporangiales</taxon>
        <taxon>Streptosporangiaceae</taxon>
        <taxon>Nonomuraea</taxon>
    </lineage>
</organism>